<evidence type="ECO:0000313" key="6">
    <source>
        <dbReference type="EMBL" id="KXJ87917.1"/>
    </source>
</evidence>
<feature type="chain" id="PRO_5007293075" description="Tyrosinase copper-binding domain-containing protein" evidence="4">
    <location>
        <begin position="22"/>
        <end position="333"/>
    </location>
</feature>
<dbReference type="Proteomes" id="UP000070501">
    <property type="component" value="Unassembled WGS sequence"/>
</dbReference>
<reference evidence="7" key="1">
    <citation type="submission" date="2016-02" db="EMBL/GenBank/DDBJ databases">
        <title>Draft genome sequence of Microdochium bolleyi, a fungal endophyte of beachgrass.</title>
        <authorList>
            <consortium name="DOE Joint Genome Institute"/>
            <person name="David A.S."/>
            <person name="May G."/>
            <person name="Haridas S."/>
            <person name="Lim J."/>
            <person name="Wang M."/>
            <person name="Labutti K."/>
            <person name="Lipzen A."/>
            <person name="Barry K."/>
            <person name="Grigoriev I.V."/>
        </authorList>
    </citation>
    <scope>NUCLEOTIDE SEQUENCE [LARGE SCALE GENOMIC DNA]</scope>
    <source>
        <strain evidence="7">J235TASD1</strain>
    </source>
</reference>
<evidence type="ECO:0000259" key="5">
    <source>
        <dbReference type="Pfam" id="PF00264"/>
    </source>
</evidence>
<dbReference type="OrthoDB" id="6132182at2759"/>
<feature type="region of interest" description="Disordered" evidence="3">
    <location>
        <begin position="134"/>
        <end position="160"/>
    </location>
</feature>
<evidence type="ECO:0000256" key="3">
    <source>
        <dbReference type="SAM" id="MobiDB-lite"/>
    </source>
</evidence>
<dbReference type="STRING" id="196109.A0A136IST3"/>
<dbReference type="EMBL" id="KQ964260">
    <property type="protein sequence ID" value="KXJ87917.1"/>
    <property type="molecule type" value="Genomic_DNA"/>
</dbReference>
<evidence type="ECO:0000256" key="1">
    <source>
        <dbReference type="ARBA" id="ARBA00022723"/>
    </source>
</evidence>
<dbReference type="Gene3D" id="1.10.1280.10">
    <property type="entry name" value="Di-copper center containing domain from catechol oxidase"/>
    <property type="match status" value="1"/>
</dbReference>
<feature type="signal peptide" evidence="4">
    <location>
        <begin position="1"/>
        <end position="21"/>
    </location>
</feature>
<keyword evidence="2" id="KW-0186">Copper</keyword>
<accession>A0A136IST3</accession>
<dbReference type="InterPro" id="IPR002227">
    <property type="entry name" value="Tyrosinase_Cu-bd"/>
</dbReference>
<keyword evidence="7" id="KW-1185">Reference proteome</keyword>
<evidence type="ECO:0000256" key="4">
    <source>
        <dbReference type="SAM" id="SignalP"/>
    </source>
</evidence>
<evidence type="ECO:0000313" key="7">
    <source>
        <dbReference type="Proteomes" id="UP000070501"/>
    </source>
</evidence>
<dbReference type="PRINTS" id="PR00092">
    <property type="entry name" value="TYROSINASE"/>
</dbReference>
<keyword evidence="4" id="KW-0732">Signal</keyword>
<dbReference type="GO" id="GO:0016491">
    <property type="term" value="F:oxidoreductase activity"/>
    <property type="evidence" value="ECO:0007669"/>
    <property type="project" value="InterPro"/>
</dbReference>
<dbReference type="GO" id="GO:0046872">
    <property type="term" value="F:metal ion binding"/>
    <property type="evidence" value="ECO:0007669"/>
    <property type="project" value="UniProtKB-KW"/>
</dbReference>
<feature type="domain" description="Tyrosinase copper-binding" evidence="5">
    <location>
        <begin position="68"/>
        <end position="277"/>
    </location>
</feature>
<dbReference type="InterPro" id="IPR008922">
    <property type="entry name" value="Di-copper_centre_dom_sf"/>
</dbReference>
<dbReference type="SUPFAM" id="SSF48056">
    <property type="entry name" value="Di-copper centre-containing domain"/>
    <property type="match status" value="1"/>
</dbReference>
<gene>
    <name evidence="6" type="ORF">Micbo1qcDRAFT_178566</name>
</gene>
<dbReference type="AlphaFoldDB" id="A0A136IST3"/>
<keyword evidence="1" id="KW-0479">Metal-binding</keyword>
<dbReference type="PANTHER" id="PTHR11474:SF126">
    <property type="entry name" value="TYROSINASE-LIKE PROTEIN TYR-1-RELATED"/>
    <property type="match status" value="1"/>
</dbReference>
<dbReference type="InterPro" id="IPR050316">
    <property type="entry name" value="Tyrosinase/Hemocyanin"/>
</dbReference>
<organism evidence="6 7">
    <name type="scientific">Microdochium bolleyi</name>
    <dbReference type="NCBI Taxonomy" id="196109"/>
    <lineage>
        <taxon>Eukaryota</taxon>
        <taxon>Fungi</taxon>
        <taxon>Dikarya</taxon>
        <taxon>Ascomycota</taxon>
        <taxon>Pezizomycotina</taxon>
        <taxon>Sordariomycetes</taxon>
        <taxon>Xylariomycetidae</taxon>
        <taxon>Xylariales</taxon>
        <taxon>Microdochiaceae</taxon>
        <taxon>Microdochium</taxon>
    </lineage>
</organism>
<name>A0A136IST3_9PEZI</name>
<dbReference type="InParanoid" id="A0A136IST3"/>
<protein>
    <recommendedName>
        <fullName evidence="5">Tyrosinase copper-binding domain-containing protein</fullName>
    </recommendedName>
</protein>
<evidence type="ECO:0000256" key="2">
    <source>
        <dbReference type="ARBA" id="ARBA00023008"/>
    </source>
</evidence>
<dbReference type="PANTHER" id="PTHR11474">
    <property type="entry name" value="TYROSINASE FAMILY MEMBER"/>
    <property type="match status" value="1"/>
</dbReference>
<dbReference type="Pfam" id="PF00264">
    <property type="entry name" value="Tyrosinase"/>
    <property type="match status" value="1"/>
</dbReference>
<sequence>MKPVLIPFVAAASAAVLPTVSVNSAACVSPTKRVEWRELSAADQEGYIAAVKCLTTKPSRIGLEKSTLYDDFPYVHFQLSNYIHGGAPFLPWHRYFTHVYFEALAECGYTGPGTYWDWTQDSAGLRFSSVMSTDPKRGFGGDGSTSRTEPSPDPSGNGRALKCVDDGAFKDLRPYYLAVSPKLQVEGGHCLYRGMPEVSEPAAFEQMSKTSITPEAVAKVQNESGNWTVYHGTLEGSPHGVIHASLGGEMNPTTSPNEPLFFLHHAKIDQLWWQWQQMDPETRSEAYSGSGLHLGETTRREVSLDDLLPMGGIVPDIKVRDVIDISKSLCYTY</sequence>
<proteinExistence type="predicted"/>